<dbReference type="GO" id="GO:0046872">
    <property type="term" value="F:metal ion binding"/>
    <property type="evidence" value="ECO:0007669"/>
    <property type="project" value="UniProtKB-KW"/>
</dbReference>
<dbReference type="AlphaFoldDB" id="E5Y4I5"/>
<dbReference type="EC" id="6.3.2.17" evidence="6"/>
<evidence type="ECO:0000256" key="5">
    <source>
        <dbReference type="ARBA" id="ARBA00013023"/>
    </source>
</evidence>
<dbReference type="InterPro" id="IPR036615">
    <property type="entry name" value="Mur_ligase_C_dom_sf"/>
</dbReference>
<organism evidence="23 24">
    <name type="scientific">Bilophila wadsworthia (strain 3_1_6)</name>
    <dbReference type="NCBI Taxonomy" id="563192"/>
    <lineage>
        <taxon>Bacteria</taxon>
        <taxon>Pseudomonadati</taxon>
        <taxon>Thermodesulfobacteriota</taxon>
        <taxon>Desulfovibrionia</taxon>
        <taxon>Desulfovibrionales</taxon>
        <taxon>Desulfovibrionaceae</taxon>
        <taxon>Bilophila</taxon>
    </lineage>
</organism>
<proteinExistence type="inferred from homology"/>
<protein>
    <recommendedName>
        <fullName evidence="7">Dihydrofolate synthase/folylpolyglutamate synthase</fullName>
        <ecNumber evidence="5">6.3.2.12</ecNumber>
        <ecNumber evidence="6">6.3.2.17</ecNumber>
    </recommendedName>
    <alternativeName>
        <fullName evidence="16">Folylpoly-gamma-glutamate synthetase-dihydrofolate synthetase</fullName>
    </alternativeName>
    <alternativeName>
        <fullName evidence="14">Folylpolyglutamate synthetase</fullName>
    </alternativeName>
    <alternativeName>
        <fullName evidence="15">Tetrahydrofolylpolyglutamate synthase</fullName>
    </alternativeName>
</protein>
<dbReference type="InterPro" id="IPR004101">
    <property type="entry name" value="Mur_ligase_C"/>
</dbReference>
<comment type="pathway">
    <text evidence="3">Cofactor biosynthesis; tetrahydrofolylpolyglutamate biosynthesis.</text>
</comment>
<evidence type="ECO:0000256" key="18">
    <source>
        <dbReference type="ARBA" id="ARBA00047808"/>
    </source>
</evidence>
<reference evidence="23 24" key="1">
    <citation type="submission" date="2010-10" db="EMBL/GenBank/DDBJ databases">
        <authorList>
            <consortium name="The Broad Institute Genome Sequencing Platform"/>
            <person name="Ward D."/>
            <person name="Earl A."/>
            <person name="Feldgarden M."/>
            <person name="Young S.K."/>
            <person name="Gargeya S."/>
            <person name="Zeng Q."/>
            <person name="Alvarado L."/>
            <person name="Berlin A."/>
            <person name="Bochicchio J."/>
            <person name="Chapman S.B."/>
            <person name="Chen Z."/>
            <person name="Freedman E."/>
            <person name="Gellesch M."/>
            <person name="Goldberg J."/>
            <person name="Griggs A."/>
            <person name="Gujja S."/>
            <person name="Heilman E."/>
            <person name="Heiman D."/>
            <person name="Howarth C."/>
            <person name="Mehta T."/>
            <person name="Neiman D."/>
            <person name="Pearson M."/>
            <person name="Roberts A."/>
            <person name="Saif S."/>
            <person name="Shea T."/>
            <person name="Shenoy N."/>
            <person name="Sisk P."/>
            <person name="Stolte C."/>
            <person name="Sykes S."/>
            <person name="White J."/>
            <person name="Yandava C."/>
            <person name="Allen-Vercoe E."/>
            <person name="Sibley C."/>
            <person name="Ambrose C.E."/>
            <person name="Strauss J."/>
            <person name="Daigneault M."/>
            <person name="Haas B."/>
            <person name="Nusbaum C."/>
            <person name="Birren B."/>
        </authorList>
    </citation>
    <scope>NUCLEOTIDE SEQUENCE [LARGE SCALE GENOMIC DNA]</scope>
    <source>
        <strain evidence="23 24">3_1_6</strain>
    </source>
</reference>
<dbReference type="Pfam" id="PF02875">
    <property type="entry name" value="Mur_ligase_C"/>
    <property type="match status" value="1"/>
</dbReference>
<evidence type="ECO:0000256" key="16">
    <source>
        <dbReference type="ARBA" id="ARBA00032510"/>
    </source>
</evidence>
<evidence type="ECO:0000256" key="20">
    <source>
        <dbReference type="ARBA" id="ARBA00049161"/>
    </source>
</evidence>
<keyword evidence="9" id="KW-0479">Metal-binding</keyword>
<reference evidence="23 24" key="2">
    <citation type="submission" date="2013-04" db="EMBL/GenBank/DDBJ databases">
        <title>The Genome Sequence of Bilophila wadsworthia 3_1_6.</title>
        <authorList>
            <consortium name="The Broad Institute Genomics Platform"/>
            <person name="Earl A."/>
            <person name="Ward D."/>
            <person name="Feldgarden M."/>
            <person name="Gevers D."/>
            <person name="Sibley C."/>
            <person name="Strauss J."/>
            <person name="Allen-Vercoe E."/>
            <person name="Walker B."/>
            <person name="Young S."/>
            <person name="Zeng Q."/>
            <person name="Gargeya S."/>
            <person name="Fitzgerald M."/>
            <person name="Haas B."/>
            <person name="Abouelleil A."/>
            <person name="Allen A.W."/>
            <person name="Alvarado L."/>
            <person name="Arachchi H.M."/>
            <person name="Berlin A.M."/>
            <person name="Chapman S.B."/>
            <person name="Gainer-Dewar J."/>
            <person name="Goldberg J."/>
            <person name="Griggs A."/>
            <person name="Gujja S."/>
            <person name="Hansen M."/>
            <person name="Howarth C."/>
            <person name="Imamovic A."/>
            <person name="Ireland A."/>
            <person name="Larimer J."/>
            <person name="McCowan C."/>
            <person name="Murphy C."/>
            <person name="Pearson M."/>
            <person name="Poon T.W."/>
            <person name="Priest M."/>
            <person name="Roberts A."/>
            <person name="Saif S."/>
            <person name="Shea T."/>
            <person name="Sisk P."/>
            <person name="Sykes S."/>
            <person name="Wortman J."/>
            <person name="Nusbaum C."/>
            <person name="Birren B."/>
        </authorList>
    </citation>
    <scope>NUCLEOTIDE SEQUENCE [LARGE SCALE GENOMIC DNA]</scope>
    <source>
        <strain evidence="23 24">3_1_6</strain>
    </source>
</reference>
<comment type="similarity">
    <text evidence="4 21">Belongs to the folylpolyglutamate synthase family.</text>
</comment>
<evidence type="ECO:0000256" key="8">
    <source>
        <dbReference type="ARBA" id="ARBA00022598"/>
    </source>
</evidence>
<evidence type="ECO:0000256" key="12">
    <source>
        <dbReference type="ARBA" id="ARBA00022842"/>
    </source>
</evidence>
<comment type="function">
    <text evidence="1">Functions in two distinct reactions of the de novo folate biosynthetic pathway. Catalyzes the addition of a glutamate residue to dihydropteroate (7,8-dihydropteroate or H2Pte) to form dihydrofolate (7,8-dihydrofolate monoglutamate or H2Pte-Glu). Also catalyzes successive additions of L-glutamate to tetrahydrofolate or 10-formyltetrahydrofolate or 5,10-methylenetetrahydrofolate, leading to folylpolyglutamate derivatives.</text>
</comment>
<evidence type="ECO:0000256" key="17">
    <source>
        <dbReference type="ARBA" id="ARBA00047493"/>
    </source>
</evidence>
<dbReference type="InterPro" id="IPR001645">
    <property type="entry name" value="Folylpolyglutamate_synth"/>
</dbReference>
<evidence type="ECO:0000256" key="19">
    <source>
        <dbReference type="ARBA" id="ARBA00049035"/>
    </source>
</evidence>
<accession>E5Y4I5</accession>
<dbReference type="GO" id="GO:0005524">
    <property type="term" value="F:ATP binding"/>
    <property type="evidence" value="ECO:0007669"/>
    <property type="project" value="UniProtKB-KW"/>
</dbReference>
<comment type="catalytic activity">
    <reaction evidence="17">
        <text>(6S)-5,6,7,8-tetrahydrofolyl-(gamma-L-Glu)(n) + L-glutamate + ATP = (6S)-5,6,7,8-tetrahydrofolyl-(gamma-L-Glu)(n+1) + ADP + phosphate + H(+)</text>
        <dbReference type="Rhea" id="RHEA:10580"/>
        <dbReference type="Rhea" id="RHEA-COMP:14738"/>
        <dbReference type="Rhea" id="RHEA-COMP:14740"/>
        <dbReference type="ChEBI" id="CHEBI:15378"/>
        <dbReference type="ChEBI" id="CHEBI:29985"/>
        <dbReference type="ChEBI" id="CHEBI:30616"/>
        <dbReference type="ChEBI" id="CHEBI:43474"/>
        <dbReference type="ChEBI" id="CHEBI:141005"/>
        <dbReference type="ChEBI" id="CHEBI:456216"/>
        <dbReference type="EC" id="6.3.2.17"/>
    </reaction>
</comment>
<keyword evidence="10 21" id="KW-0547">Nucleotide-binding</keyword>
<evidence type="ECO:0000256" key="15">
    <source>
        <dbReference type="ARBA" id="ARBA00030592"/>
    </source>
</evidence>
<evidence type="ECO:0000256" key="21">
    <source>
        <dbReference type="PIRNR" id="PIRNR001563"/>
    </source>
</evidence>
<dbReference type="SUPFAM" id="SSF53244">
    <property type="entry name" value="MurD-like peptide ligases, peptide-binding domain"/>
    <property type="match status" value="1"/>
</dbReference>
<dbReference type="STRING" id="563192.HMPREF0179_01097"/>
<evidence type="ECO:0000256" key="7">
    <source>
        <dbReference type="ARBA" id="ARBA00019357"/>
    </source>
</evidence>
<sequence>MRFHSFDDVQDHLDALGLFHMDFGLDRMRNALDALGLLTPPFVTVQIVGTNGKGSTSTFLSCVARAHGLKVGLYTSPHFVTPRERIRINGTMLPADRWPVLADRVMEAAPNLTYFEFLTALGLLAFAEAGVDLVVMEAGLGGHYDATTAMPVQAVCFTPIGMDHEKILGPTLTDIASDKSQAMRPGVPAFTAPQEAEALDCLLRTAQEKGAELRETASLPFPQSALGLAGPHQRVNARLAIAVWDWLADQHHWPNMPETAAKGLASAHFPGRFQRIPACNGLPPLILDGAHNPHGLRAFETAVRDADIQPAAVIFSCLADKDISDMLPFIRRIAGDAPLFVPTIQDNERAMNGEELAKLLAEGRGPAITQPTQRLSLALKETASFVPAEDADRHPVLLCGSLYLLGEFFNLHPQTLEQELV</sequence>
<dbReference type="eggNOG" id="COG0285">
    <property type="taxonomic scope" value="Bacteria"/>
</dbReference>
<feature type="domain" description="Mur ligase C-terminal" evidence="22">
    <location>
        <begin position="271"/>
        <end position="380"/>
    </location>
</feature>
<dbReference type="Gene3D" id="3.40.1190.10">
    <property type="entry name" value="Mur-like, catalytic domain"/>
    <property type="match status" value="1"/>
</dbReference>
<comment type="caution">
    <text evidence="23">The sequence shown here is derived from an EMBL/GenBank/DDBJ whole genome shotgun (WGS) entry which is preliminary data.</text>
</comment>
<dbReference type="EC" id="6.3.2.12" evidence="5"/>
<keyword evidence="24" id="KW-1185">Reference proteome</keyword>
<name>E5Y4I5_BILW3</name>
<evidence type="ECO:0000256" key="9">
    <source>
        <dbReference type="ARBA" id="ARBA00022723"/>
    </source>
</evidence>
<comment type="pathway">
    <text evidence="2">Cofactor biosynthesis; tetrahydrofolate biosynthesis; 7,8-dihydrofolate from 2-amino-4-hydroxy-6-hydroxymethyl-7,8-dihydropteridine diphosphate and 4-aminobenzoate: step 2/2.</text>
</comment>
<comment type="catalytic activity">
    <reaction evidence="19">
        <text>(6R)-5,10-methylenetetrahydrofolyl-(gamma-L-Glu)(n) + L-glutamate + ATP = (6R)-5,10-methylenetetrahydrofolyl-(gamma-L-Glu)(n+1) + ADP + phosphate + H(+)</text>
        <dbReference type="Rhea" id="RHEA:51912"/>
        <dbReference type="Rhea" id="RHEA-COMP:13257"/>
        <dbReference type="Rhea" id="RHEA-COMP:13258"/>
        <dbReference type="ChEBI" id="CHEBI:15378"/>
        <dbReference type="ChEBI" id="CHEBI:29985"/>
        <dbReference type="ChEBI" id="CHEBI:30616"/>
        <dbReference type="ChEBI" id="CHEBI:43474"/>
        <dbReference type="ChEBI" id="CHEBI:136572"/>
        <dbReference type="ChEBI" id="CHEBI:456216"/>
        <dbReference type="EC" id="6.3.2.17"/>
    </reaction>
</comment>
<dbReference type="InterPro" id="IPR036565">
    <property type="entry name" value="Mur-like_cat_sf"/>
</dbReference>
<evidence type="ECO:0000256" key="13">
    <source>
        <dbReference type="ARBA" id="ARBA00022909"/>
    </source>
</evidence>
<dbReference type="GO" id="GO:0046656">
    <property type="term" value="P:folic acid biosynthetic process"/>
    <property type="evidence" value="ECO:0007669"/>
    <property type="project" value="UniProtKB-KW"/>
</dbReference>
<evidence type="ECO:0000256" key="14">
    <source>
        <dbReference type="ARBA" id="ARBA00030048"/>
    </source>
</evidence>
<comment type="catalytic activity">
    <reaction evidence="20">
        <text>7,8-dihydropteroate + L-glutamate + ATP = 7,8-dihydrofolate + ADP + phosphate + H(+)</text>
        <dbReference type="Rhea" id="RHEA:23584"/>
        <dbReference type="ChEBI" id="CHEBI:15378"/>
        <dbReference type="ChEBI" id="CHEBI:17839"/>
        <dbReference type="ChEBI" id="CHEBI:29985"/>
        <dbReference type="ChEBI" id="CHEBI:30616"/>
        <dbReference type="ChEBI" id="CHEBI:43474"/>
        <dbReference type="ChEBI" id="CHEBI:57451"/>
        <dbReference type="ChEBI" id="CHEBI:456216"/>
        <dbReference type="EC" id="6.3.2.12"/>
    </reaction>
</comment>
<dbReference type="GeneID" id="78086237"/>
<dbReference type="RefSeq" id="WP_005025948.1">
    <property type="nucleotide sequence ID" value="NZ_KE150238.1"/>
</dbReference>
<evidence type="ECO:0000256" key="10">
    <source>
        <dbReference type="ARBA" id="ARBA00022741"/>
    </source>
</evidence>
<keyword evidence="12" id="KW-0460">Magnesium</keyword>
<dbReference type="PANTHER" id="PTHR11136">
    <property type="entry name" value="FOLYLPOLYGLUTAMATE SYNTHASE-RELATED"/>
    <property type="match status" value="1"/>
</dbReference>
<dbReference type="PANTHER" id="PTHR11136:SF0">
    <property type="entry name" value="DIHYDROFOLATE SYNTHETASE-RELATED"/>
    <property type="match status" value="1"/>
</dbReference>
<dbReference type="GO" id="GO:0008841">
    <property type="term" value="F:dihydrofolate synthase activity"/>
    <property type="evidence" value="ECO:0007669"/>
    <property type="project" value="UniProtKB-EC"/>
</dbReference>
<gene>
    <name evidence="23" type="ORF">HMPREF0179_01097</name>
</gene>
<keyword evidence="13" id="KW-0289">Folate biosynthesis</keyword>
<dbReference type="Gene3D" id="3.90.190.20">
    <property type="entry name" value="Mur ligase, C-terminal domain"/>
    <property type="match status" value="1"/>
</dbReference>
<keyword evidence="8 21" id="KW-0436">Ligase</keyword>
<dbReference type="GO" id="GO:0005737">
    <property type="term" value="C:cytoplasm"/>
    <property type="evidence" value="ECO:0007669"/>
    <property type="project" value="TreeGrafter"/>
</dbReference>
<evidence type="ECO:0000313" key="24">
    <source>
        <dbReference type="Proteomes" id="UP000006034"/>
    </source>
</evidence>
<dbReference type="SUPFAM" id="SSF53623">
    <property type="entry name" value="MurD-like peptide ligases, catalytic domain"/>
    <property type="match status" value="1"/>
</dbReference>
<evidence type="ECO:0000256" key="1">
    <source>
        <dbReference type="ARBA" id="ARBA00002714"/>
    </source>
</evidence>
<evidence type="ECO:0000313" key="23">
    <source>
        <dbReference type="EMBL" id="EFV45093.1"/>
    </source>
</evidence>
<dbReference type="EMBL" id="ADCP02000001">
    <property type="protein sequence ID" value="EFV45093.1"/>
    <property type="molecule type" value="Genomic_DNA"/>
</dbReference>
<evidence type="ECO:0000259" key="22">
    <source>
        <dbReference type="Pfam" id="PF02875"/>
    </source>
</evidence>
<evidence type="ECO:0000256" key="3">
    <source>
        <dbReference type="ARBA" id="ARBA00005150"/>
    </source>
</evidence>
<dbReference type="NCBIfam" id="TIGR01499">
    <property type="entry name" value="folC"/>
    <property type="match status" value="1"/>
</dbReference>
<keyword evidence="11 21" id="KW-0067">ATP-binding</keyword>
<dbReference type="GO" id="GO:0004326">
    <property type="term" value="F:tetrahydrofolylpolyglutamate synthase activity"/>
    <property type="evidence" value="ECO:0007669"/>
    <property type="project" value="UniProtKB-EC"/>
</dbReference>
<dbReference type="PIRSF" id="PIRSF001563">
    <property type="entry name" value="Folylpolyglu_synth"/>
    <property type="match status" value="1"/>
</dbReference>
<dbReference type="Proteomes" id="UP000006034">
    <property type="component" value="Unassembled WGS sequence"/>
</dbReference>
<evidence type="ECO:0000256" key="6">
    <source>
        <dbReference type="ARBA" id="ARBA00013025"/>
    </source>
</evidence>
<evidence type="ECO:0000256" key="11">
    <source>
        <dbReference type="ARBA" id="ARBA00022840"/>
    </source>
</evidence>
<comment type="catalytic activity">
    <reaction evidence="18">
        <text>10-formyltetrahydrofolyl-(gamma-L-Glu)(n) + L-glutamate + ATP = 10-formyltetrahydrofolyl-(gamma-L-Glu)(n+1) + ADP + phosphate + H(+)</text>
        <dbReference type="Rhea" id="RHEA:51904"/>
        <dbReference type="Rhea" id="RHEA-COMP:13088"/>
        <dbReference type="Rhea" id="RHEA-COMP:14300"/>
        <dbReference type="ChEBI" id="CHEBI:15378"/>
        <dbReference type="ChEBI" id="CHEBI:29985"/>
        <dbReference type="ChEBI" id="CHEBI:30616"/>
        <dbReference type="ChEBI" id="CHEBI:43474"/>
        <dbReference type="ChEBI" id="CHEBI:134413"/>
        <dbReference type="ChEBI" id="CHEBI:456216"/>
        <dbReference type="EC" id="6.3.2.17"/>
    </reaction>
</comment>
<dbReference type="HOGENOM" id="CLU_015869_1_1_7"/>
<dbReference type="OrthoDB" id="9809356at2"/>
<evidence type="ECO:0000256" key="2">
    <source>
        <dbReference type="ARBA" id="ARBA00004799"/>
    </source>
</evidence>
<evidence type="ECO:0000256" key="4">
    <source>
        <dbReference type="ARBA" id="ARBA00008276"/>
    </source>
</evidence>